<keyword evidence="2" id="KW-1185">Reference proteome</keyword>
<organism evidence="1 2">
    <name type="scientific">Kistimonas scapharcae</name>
    <dbReference type="NCBI Taxonomy" id="1036133"/>
    <lineage>
        <taxon>Bacteria</taxon>
        <taxon>Pseudomonadati</taxon>
        <taxon>Pseudomonadota</taxon>
        <taxon>Gammaproteobacteria</taxon>
        <taxon>Oceanospirillales</taxon>
        <taxon>Endozoicomonadaceae</taxon>
        <taxon>Kistimonas</taxon>
    </lineage>
</organism>
<dbReference type="NCBIfam" id="TIGR02449">
    <property type="entry name" value="TIGR02449 family protein"/>
    <property type="match status" value="1"/>
</dbReference>
<comment type="caution">
    <text evidence="1">The sequence shown here is derived from an EMBL/GenBank/DDBJ whole genome shotgun (WGS) entry which is preliminary data.</text>
</comment>
<protein>
    <recommendedName>
        <fullName evidence="3">TIGR02449 family protein</fullName>
    </recommendedName>
</protein>
<sequence>MLSRKVDELIVLCNHLRQENRILRASEHAWKQERAQLIERNEMARTKVEAMIGRLRALEQET</sequence>
<evidence type="ECO:0000313" key="2">
    <source>
        <dbReference type="Proteomes" id="UP001500604"/>
    </source>
</evidence>
<gene>
    <name evidence="1" type="ORF">GCM10023116_31760</name>
</gene>
<name>A0ABP8V3V0_9GAMM</name>
<dbReference type="EMBL" id="BAABFL010000426">
    <property type="protein sequence ID" value="GAA4650893.1"/>
    <property type="molecule type" value="Genomic_DNA"/>
</dbReference>
<dbReference type="Proteomes" id="UP001500604">
    <property type="component" value="Unassembled WGS sequence"/>
</dbReference>
<reference evidence="2" key="1">
    <citation type="journal article" date="2019" name="Int. J. Syst. Evol. Microbiol.">
        <title>The Global Catalogue of Microorganisms (GCM) 10K type strain sequencing project: providing services to taxonomists for standard genome sequencing and annotation.</title>
        <authorList>
            <consortium name="The Broad Institute Genomics Platform"/>
            <consortium name="The Broad Institute Genome Sequencing Center for Infectious Disease"/>
            <person name="Wu L."/>
            <person name="Ma J."/>
        </authorList>
    </citation>
    <scope>NUCLEOTIDE SEQUENCE [LARGE SCALE GENOMIC DNA]</scope>
    <source>
        <strain evidence="2">JCM 17805</strain>
    </source>
</reference>
<evidence type="ECO:0008006" key="3">
    <source>
        <dbReference type="Google" id="ProtNLM"/>
    </source>
</evidence>
<dbReference type="InterPro" id="IPR012662">
    <property type="entry name" value="CHP02449"/>
</dbReference>
<evidence type="ECO:0000313" key="1">
    <source>
        <dbReference type="EMBL" id="GAA4650893.1"/>
    </source>
</evidence>
<accession>A0ABP8V3V0</accession>
<proteinExistence type="predicted"/>